<sequence length="38" mass="4093">MLAAGGTNRLKWKIAVSKTMRNVVAGYIQPLSGSRTLC</sequence>
<dbReference type="AlphaFoldDB" id="A0A0P0CIL8"/>
<dbReference type="EMBL" id="KT334335">
    <property type="protein sequence ID" value="ALI92864.1"/>
    <property type="molecule type" value="Genomic_DNA"/>
</dbReference>
<name>A0A0P0CIL8_SALTM</name>
<evidence type="ECO:0000313" key="2">
    <source>
        <dbReference type="EMBL" id="AXJ98944.1"/>
    </source>
</evidence>
<accession>A0A0P0CIL8</accession>
<geneLocation type="plasmid" evidence="2">
    <name>pJZ26</name>
</geneLocation>
<reference evidence="1" key="1">
    <citation type="submission" date="2015-07" db="EMBL/GenBank/DDBJ databases">
        <title>Inchi2 plasmids mediate dissemination of oqxab in Salmonella typhimurium.</title>
        <authorList>
            <person name="Wong M.H."/>
            <person name="Chen S."/>
        </authorList>
    </citation>
    <scope>NUCLEOTIDE SEQUENCE</scope>
    <source>
        <strain evidence="1">ST06-53</strain>
        <plasmid evidence="1">pHK0653</plasmid>
    </source>
</reference>
<evidence type="ECO:0000313" key="1">
    <source>
        <dbReference type="EMBL" id="ALI92864.1"/>
    </source>
</evidence>
<keyword evidence="1" id="KW-0614">Plasmid</keyword>
<geneLocation type="plasmid" evidence="1">
    <name>pHK0653</name>
</geneLocation>
<protein>
    <submittedName>
        <fullName evidence="1">Uncharacterized protein</fullName>
    </submittedName>
</protein>
<proteinExistence type="predicted"/>
<organism evidence="1">
    <name type="scientific">Salmonella typhimurium</name>
    <dbReference type="NCBI Taxonomy" id="90371"/>
    <lineage>
        <taxon>Bacteria</taxon>
        <taxon>Pseudomonadati</taxon>
        <taxon>Pseudomonadota</taxon>
        <taxon>Gammaproteobacteria</taxon>
        <taxon>Enterobacterales</taxon>
        <taxon>Enterobacteriaceae</taxon>
        <taxon>Salmonella</taxon>
    </lineage>
</organism>
<reference evidence="2" key="2">
    <citation type="submission" date="2017-10" db="EMBL/GenBank/DDBJ databases">
        <title>Salmonella enterica Serovar Typhimurium strain JZ26 plasmid pJZ26, complete sequence.</title>
        <authorList>
            <person name="Li Y."/>
        </authorList>
    </citation>
    <scope>NUCLEOTIDE SEQUENCE</scope>
    <source>
        <strain evidence="2">JZ26</strain>
        <plasmid evidence="2">pJZ26</plasmid>
    </source>
</reference>
<dbReference type="EMBL" id="MG372114">
    <property type="protein sequence ID" value="AXJ98944.1"/>
    <property type="molecule type" value="Genomic_DNA"/>
</dbReference>